<keyword evidence="1" id="KW-0805">Transcription regulation</keyword>
<evidence type="ECO:0000256" key="3">
    <source>
        <dbReference type="ARBA" id="ARBA00023163"/>
    </source>
</evidence>
<dbReference type="STRING" id="111015.AXF14_04485"/>
<dbReference type="KEGG" id="ard:AXF14_04485"/>
<organism evidence="5 6">
    <name type="scientific">Actinomyces radicidentis</name>
    <dbReference type="NCBI Taxonomy" id="111015"/>
    <lineage>
        <taxon>Bacteria</taxon>
        <taxon>Bacillati</taxon>
        <taxon>Actinomycetota</taxon>
        <taxon>Actinomycetes</taxon>
        <taxon>Actinomycetales</taxon>
        <taxon>Actinomycetaceae</taxon>
        <taxon>Actinomyces</taxon>
    </lineage>
</organism>
<evidence type="ECO:0000259" key="4">
    <source>
        <dbReference type="PROSITE" id="PS50043"/>
    </source>
</evidence>
<dbReference type="OrthoDB" id="134985at2"/>
<evidence type="ECO:0000313" key="6">
    <source>
        <dbReference type="Proteomes" id="UP000065220"/>
    </source>
</evidence>
<dbReference type="RefSeq" id="WP_067941193.1">
    <property type="nucleotide sequence ID" value="NZ_CP014228.1"/>
</dbReference>
<evidence type="ECO:0000256" key="1">
    <source>
        <dbReference type="ARBA" id="ARBA00023015"/>
    </source>
</evidence>
<dbReference type="PROSITE" id="PS50043">
    <property type="entry name" value="HTH_LUXR_2"/>
    <property type="match status" value="1"/>
</dbReference>
<dbReference type="PANTHER" id="PTHR44688:SF16">
    <property type="entry name" value="DNA-BINDING TRANSCRIPTIONAL ACTIVATOR DEVR_DOSR"/>
    <property type="match status" value="1"/>
</dbReference>
<evidence type="ECO:0000313" key="5">
    <source>
        <dbReference type="EMBL" id="AMD86991.1"/>
    </source>
</evidence>
<gene>
    <name evidence="5" type="ORF">AXF14_04485</name>
</gene>
<dbReference type="CDD" id="cd06170">
    <property type="entry name" value="LuxR_C_like"/>
    <property type="match status" value="1"/>
</dbReference>
<dbReference type="Pfam" id="PF00196">
    <property type="entry name" value="GerE"/>
    <property type="match status" value="1"/>
</dbReference>
<protein>
    <recommendedName>
        <fullName evidence="4">HTH luxR-type domain-containing protein</fullName>
    </recommendedName>
</protein>
<dbReference type="InterPro" id="IPR016032">
    <property type="entry name" value="Sig_transdc_resp-reg_C-effctor"/>
</dbReference>
<dbReference type="GO" id="GO:0006355">
    <property type="term" value="P:regulation of DNA-templated transcription"/>
    <property type="evidence" value="ECO:0007669"/>
    <property type="project" value="InterPro"/>
</dbReference>
<proteinExistence type="predicted"/>
<dbReference type="EMBL" id="CP014228">
    <property type="protein sequence ID" value="AMD86991.1"/>
    <property type="molecule type" value="Genomic_DNA"/>
</dbReference>
<evidence type="ECO:0000256" key="2">
    <source>
        <dbReference type="ARBA" id="ARBA00023125"/>
    </source>
</evidence>
<dbReference type="InterPro" id="IPR000792">
    <property type="entry name" value="Tscrpt_reg_LuxR_C"/>
</dbReference>
<dbReference type="GO" id="GO:0003677">
    <property type="term" value="F:DNA binding"/>
    <property type="evidence" value="ECO:0007669"/>
    <property type="project" value="UniProtKB-KW"/>
</dbReference>
<dbReference type="SUPFAM" id="SSF46894">
    <property type="entry name" value="C-terminal effector domain of the bipartite response regulators"/>
    <property type="match status" value="1"/>
</dbReference>
<dbReference type="InterPro" id="IPR036388">
    <property type="entry name" value="WH-like_DNA-bd_sf"/>
</dbReference>
<dbReference type="PANTHER" id="PTHR44688">
    <property type="entry name" value="DNA-BINDING TRANSCRIPTIONAL ACTIVATOR DEVR_DOSR"/>
    <property type="match status" value="1"/>
</dbReference>
<accession>A0A109W2D5</accession>
<keyword evidence="3" id="KW-0804">Transcription</keyword>
<name>A0A109W2D5_ACTRD</name>
<dbReference type="Gene3D" id="1.10.10.10">
    <property type="entry name" value="Winged helix-like DNA-binding domain superfamily/Winged helix DNA-binding domain"/>
    <property type="match status" value="1"/>
</dbReference>
<reference evidence="6" key="1">
    <citation type="submission" date="2016-02" db="EMBL/GenBank/DDBJ databases">
        <authorList>
            <person name="Holder M.E."/>
            <person name="Ajami N.J."/>
            <person name="Petrosino J.F."/>
        </authorList>
    </citation>
    <scope>NUCLEOTIDE SEQUENCE [LARGE SCALE GENOMIC DNA]</scope>
    <source>
        <strain evidence="6">CCUG 36733</strain>
    </source>
</reference>
<sequence length="850" mass="92622">MTSHLTTLLRRHADRLAVTLESAASAVLYGPPEFHVRDVAEATVARLGLTPVRRSLRGATESGSWREALTPLSVLLLDWDGPSDELVPAWTAFVDVAAHERLPLVIVVSESDVVPPVEVFQHFQVVLGPMSMAVRSADLTRLGEAWDDVSLRHEVLQVTAGSTGLVLAAVEEVESRGETALPLSVEVARQAGRARGTHDTPLTLAARAWATRLVDLLPADDHLVLLHAMLPALSAQQMADVATKVLDREVTVDDVMEARLFPAIHRQQSRRDAFAPAVAAQIVRLVAERDPGTVLVLRRAVAEAALERSLPLDALERVSVLVGTASWASLDKLLARVLPSIALLTTEQRRTLAAIVPTEVLSAWPYLHWCREFLTQDEVSPHALPTPWLDLLWLLSVADGRQLNDLTTEMRDRLVMAVSTAHSPSIDALQDAIDAGIEFLGKRAVIIHERASASYSLPPCIVDDAPLIVLALLGESDGALAMGRITLAQRCLNEASQLLEATGADAERAPALRLGLASRQALLSSFTGVRGRTETLLTEYEDLVEEAGVREPEPEHIVLVARRFLAQTTASEVRVSGDIAPNTTFTPFEVQAEAFLILLQRGPEVASDWVQTFLSRAPFTDLGAVQWWPLHTIAAFLALRENRPEDALRTLETVYVPETSARLIRAGAALAVDDLDGAEALIRQVVRDPEAPDRWRRLAFGFRVTILARRKAPELAAEADAHLVDWAEAPAVVALFPEEGRRVALAGLDPQMARLRGMRVDEATPAASSVVLTPRQLDVLAGLATDMTLQEIADRLFLGVETVRSTSKALYRRLGVHSREAAVRVARLTELLPPDPVTRSGVNTSEEVDR</sequence>
<dbReference type="SMART" id="SM00421">
    <property type="entry name" value="HTH_LUXR"/>
    <property type="match status" value="1"/>
</dbReference>
<dbReference type="AlphaFoldDB" id="A0A109W2D5"/>
<feature type="domain" description="HTH luxR-type" evidence="4">
    <location>
        <begin position="765"/>
        <end position="830"/>
    </location>
</feature>
<dbReference type="Proteomes" id="UP000065220">
    <property type="component" value="Chromosome"/>
</dbReference>
<keyword evidence="2" id="KW-0238">DNA-binding</keyword>
<keyword evidence="6" id="KW-1185">Reference proteome</keyword>